<accession>A0A1X7FKY1</accession>
<name>A0A1X7FKY1_9BACI</name>
<dbReference type="AlphaFoldDB" id="A0A1X7FKY1"/>
<dbReference type="PATRIC" id="fig|135735.6.peg.826"/>
<dbReference type="OrthoDB" id="2939434at2"/>
<organism evidence="1 2">
    <name type="scientific">Priestia filamentosa</name>
    <dbReference type="NCBI Taxonomy" id="1402861"/>
    <lineage>
        <taxon>Bacteria</taxon>
        <taxon>Bacillati</taxon>
        <taxon>Bacillota</taxon>
        <taxon>Bacilli</taxon>
        <taxon>Bacillales</taxon>
        <taxon>Bacillaceae</taxon>
        <taxon>Priestia</taxon>
    </lineage>
</organism>
<proteinExistence type="predicted"/>
<evidence type="ECO:0000313" key="2">
    <source>
        <dbReference type="Proteomes" id="UP000036202"/>
    </source>
</evidence>
<sequence length="180" mass="20207">MESVLIEVLKVGVNFLIELFSGDLPSLYYIWFVVLFLLYFSLGLIINRFSTLKYKGWELIAGFNIGIVIHISLAKFLSIIVEDAIKSPSAISYYFLGLVMLTGSVIVETLYRWIRVKAKRPLVTFLILPSFIILLSIFYFSMKDISAIATASTSFIVTLSIVTTVLMMGLIILLEKGESA</sequence>
<keyword evidence="2" id="KW-1185">Reference proteome</keyword>
<reference evidence="1 2" key="1">
    <citation type="journal article" date="2015" name="PLoS ONE">
        <title>Genome Sequence of Bacillus endophyticus and Analysis of Its Companion Mechanism in the Ketogulonigenium vulgare-Bacillus Strain Consortium.</title>
        <authorList>
            <person name="Jia N."/>
            <person name="Du J."/>
            <person name="Ding M.Z."/>
            <person name="Gao F."/>
            <person name="Yuan Y.J."/>
        </authorList>
    </citation>
    <scope>NUCLEOTIDE SEQUENCE [LARGE SCALE GENOMIC DNA]</scope>
    <source>
        <strain evidence="1 2">Hbe603</strain>
    </source>
</reference>
<dbReference type="GeneID" id="93702920"/>
<dbReference type="Pfam" id="PF19140">
    <property type="entry name" value="DUF5823"/>
    <property type="match status" value="1"/>
</dbReference>
<accession>A0A0H4KF27</accession>
<dbReference type="EMBL" id="CP011974">
    <property type="protein sequence ID" value="AKO91396.1"/>
    <property type="molecule type" value="Genomic_DNA"/>
</dbReference>
<dbReference type="RefSeq" id="WP_040057105.1">
    <property type="nucleotide sequence ID" value="NZ_CP011974.1"/>
</dbReference>
<protein>
    <submittedName>
        <fullName evidence="1">Uncharacterized protein</fullName>
    </submittedName>
</protein>
<dbReference type="Proteomes" id="UP000036202">
    <property type="component" value="Chromosome"/>
</dbReference>
<dbReference type="KEGG" id="beo:BEH_04310"/>
<evidence type="ECO:0000313" key="1">
    <source>
        <dbReference type="EMBL" id="AKO91396.1"/>
    </source>
</evidence>
<reference evidence="2" key="2">
    <citation type="submission" date="2015-06" db="EMBL/GenBank/DDBJ databases">
        <title>Genome Sequence of Bacillus endophyticus and Analysis of its Companion Mechanism in the Ketogulonigenium vulgare-Bacillus strain Consortium.</title>
        <authorList>
            <person name="Jia N."/>
            <person name="Du J."/>
            <person name="Ding M.-Z."/>
            <person name="Gao F."/>
            <person name="Yuan Y.-J."/>
        </authorList>
    </citation>
    <scope>NUCLEOTIDE SEQUENCE [LARGE SCALE GENOMIC DNA]</scope>
    <source>
        <strain evidence="2">Hbe603</strain>
    </source>
</reference>
<dbReference type="InterPro" id="IPR043861">
    <property type="entry name" value="DUF5823"/>
</dbReference>
<gene>
    <name evidence="1" type="ORF">BEH_04310</name>
</gene>